<dbReference type="Proteomes" id="UP000432727">
    <property type="component" value="Unassembled WGS sequence"/>
</dbReference>
<keyword evidence="1" id="KW-0812">Transmembrane</keyword>
<feature type="transmembrane region" description="Helical" evidence="1">
    <location>
        <begin position="106"/>
        <end position="125"/>
    </location>
</feature>
<feature type="transmembrane region" description="Helical" evidence="1">
    <location>
        <begin position="284"/>
        <end position="304"/>
    </location>
</feature>
<feature type="transmembrane region" description="Helical" evidence="1">
    <location>
        <begin position="258"/>
        <end position="277"/>
    </location>
</feature>
<feature type="transmembrane region" description="Helical" evidence="1">
    <location>
        <begin position="190"/>
        <end position="215"/>
    </location>
</feature>
<feature type="transmembrane region" description="Helical" evidence="1">
    <location>
        <begin position="227"/>
        <end position="246"/>
    </location>
</feature>
<reference evidence="2 3" key="1">
    <citation type="submission" date="2019-12" db="EMBL/GenBank/DDBJ databases">
        <title>Genomic-based taxomic classification of the family Erythrobacteraceae.</title>
        <authorList>
            <person name="Xu L."/>
        </authorList>
    </citation>
    <scope>NUCLEOTIDE SEQUENCE [LARGE SCALE GENOMIC DNA]</scope>
    <source>
        <strain evidence="2 3">JCM 12189</strain>
    </source>
</reference>
<name>A0A6I4TQX9_9SPHN</name>
<evidence type="ECO:0000256" key="1">
    <source>
        <dbReference type="SAM" id="Phobius"/>
    </source>
</evidence>
<evidence type="ECO:0000313" key="3">
    <source>
        <dbReference type="Proteomes" id="UP000432727"/>
    </source>
</evidence>
<organism evidence="2 3">
    <name type="scientific">Qipengyuania aquimaris</name>
    <dbReference type="NCBI Taxonomy" id="255984"/>
    <lineage>
        <taxon>Bacteria</taxon>
        <taxon>Pseudomonadati</taxon>
        <taxon>Pseudomonadota</taxon>
        <taxon>Alphaproteobacteria</taxon>
        <taxon>Sphingomonadales</taxon>
        <taxon>Erythrobacteraceae</taxon>
        <taxon>Qipengyuania</taxon>
    </lineage>
</organism>
<protein>
    <recommendedName>
        <fullName evidence="4">AcrB/AcrD/AcrF family protein</fullName>
    </recommendedName>
</protein>
<comment type="caution">
    <text evidence="2">The sequence shown here is derived from an EMBL/GenBank/DDBJ whole genome shotgun (WGS) entry which is preliminary data.</text>
</comment>
<keyword evidence="3" id="KW-1185">Reference proteome</keyword>
<keyword evidence="1" id="KW-0472">Membrane</keyword>
<feature type="transmembrane region" description="Helical" evidence="1">
    <location>
        <begin position="375"/>
        <end position="402"/>
    </location>
</feature>
<feature type="transmembrane region" description="Helical" evidence="1">
    <location>
        <begin position="14"/>
        <end position="37"/>
    </location>
</feature>
<sequence>MTTDRRLRVDKHPVGWVLLIWALGIALLTALAFSYIVERRFPGPDDVLRLVQVRDLIGGQNWFDLQQYRINPPDGVAMHWSRLVDIPLALAILALTPLVGVGMAEWIVALLVPLFILLAILMVVSRLAWRLLGRNEAVMAAIVLILWSSFLMQMQPLRIDHHSWQILSVAVAVWAISWRKPVSGGAVAGFSMGLGVMISLEVLPLVAGFGLILALRWMKDHRNRMWLTSYMQALALTIFIAFAGTRGLPGPSLFCDTISIPHVGFFVIAALGTGAIATLPRLPLIMLALLFAIVGALGVGFVAFTETQCFTAPFGVLDPLVRDHWYSNVMEGMPIWRQETAEALRGGMQMLVGLGSCLALILRKRDWLRSWWIEYFLLLLIACLACVATFRSLYFVAVIAAVPTGWAASRAIGLIRNGSSLPIRAAAPLLAYYILLPGGIVTIGAEVFGSEDSQSLASAEDDILQLRESACDLGRSTSGLAALPPATIFAPLDVGPFILLNTPHSVVASGHHRANLAMRDVIAGLISKPDESRRLVERHRADYVIICTDIAEPHVLASVGGDESLAARLLSDRPPAWLERVDLGTPDALQVWRVNRQP</sequence>
<feature type="transmembrane region" description="Helical" evidence="1">
    <location>
        <begin position="137"/>
        <end position="154"/>
    </location>
</feature>
<dbReference type="EMBL" id="WTYI01000001">
    <property type="protein sequence ID" value="MXO96813.1"/>
    <property type="molecule type" value="Genomic_DNA"/>
</dbReference>
<dbReference type="AlphaFoldDB" id="A0A6I4TQX9"/>
<proteinExistence type="predicted"/>
<feature type="transmembrane region" description="Helical" evidence="1">
    <location>
        <begin position="343"/>
        <end position="363"/>
    </location>
</feature>
<evidence type="ECO:0008006" key="4">
    <source>
        <dbReference type="Google" id="ProtNLM"/>
    </source>
</evidence>
<keyword evidence="1" id="KW-1133">Transmembrane helix</keyword>
<dbReference type="OrthoDB" id="1082056at2"/>
<evidence type="ECO:0000313" key="2">
    <source>
        <dbReference type="EMBL" id="MXO96813.1"/>
    </source>
</evidence>
<gene>
    <name evidence="2" type="ORF">GRI34_10340</name>
</gene>
<accession>A0A6I4TQX9</accession>